<name>A0AC34RP49_9BILA</name>
<reference evidence="2" key="1">
    <citation type="submission" date="2022-11" db="UniProtKB">
        <authorList>
            <consortium name="WormBaseParasite"/>
        </authorList>
    </citation>
    <scope>IDENTIFICATION</scope>
</reference>
<dbReference type="Proteomes" id="UP000887576">
    <property type="component" value="Unplaced"/>
</dbReference>
<protein>
    <submittedName>
        <fullName evidence="2">Uncharacterized protein</fullName>
    </submittedName>
</protein>
<organism evidence="1 2">
    <name type="scientific">Panagrolaimus sp. JU765</name>
    <dbReference type="NCBI Taxonomy" id="591449"/>
    <lineage>
        <taxon>Eukaryota</taxon>
        <taxon>Metazoa</taxon>
        <taxon>Ecdysozoa</taxon>
        <taxon>Nematoda</taxon>
        <taxon>Chromadorea</taxon>
        <taxon>Rhabditida</taxon>
        <taxon>Tylenchina</taxon>
        <taxon>Panagrolaimomorpha</taxon>
        <taxon>Panagrolaimoidea</taxon>
        <taxon>Panagrolaimidae</taxon>
        <taxon>Panagrolaimus</taxon>
    </lineage>
</organism>
<accession>A0AC34RP49</accession>
<proteinExistence type="predicted"/>
<sequence length="118" mass="12989">MELNLFFNAHPAKVIDIDHHKDDDVDVETGNTKLARGPETSYNMFFNGDGKFGIEGGEETGTLNHALEAKDWNGKKYVPFRVSLTGKDKGAQFELFFKKGTIAFDASLQPAKPSPPAT</sequence>
<evidence type="ECO:0000313" key="2">
    <source>
        <dbReference type="WBParaSite" id="JU765_v2.g8886.t1"/>
    </source>
</evidence>
<dbReference type="WBParaSite" id="JU765_v2.g8886.t1">
    <property type="protein sequence ID" value="JU765_v2.g8886.t1"/>
    <property type="gene ID" value="JU765_v2.g8886"/>
</dbReference>
<evidence type="ECO:0000313" key="1">
    <source>
        <dbReference type="Proteomes" id="UP000887576"/>
    </source>
</evidence>